<organism evidence="5 6">
    <name type="scientific">Fodinicola feengrottensis</name>
    <dbReference type="NCBI Taxonomy" id="435914"/>
    <lineage>
        <taxon>Bacteria</taxon>
        <taxon>Bacillati</taxon>
        <taxon>Actinomycetota</taxon>
        <taxon>Actinomycetes</taxon>
        <taxon>Mycobacteriales</taxon>
        <taxon>Fodinicola</taxon>
    </lineage>
</organism>
<comment type="caution">
    <text evidence="5">The sequence shown here is derived from an EMBL/GenBank/DDBJ whole genome shotgun (WGS) entry which is preliminary data.</text>
</comment>
<dbReference type="SFLD" id="SFLDS00001">
    <property type="entry name" value="Enolase"/>
    <property type="match status" value="1"/>
</dbReference>
<dbReference type="SUPFAM" id="SSF51604">
    <property type="entry name" value="Enolase C-terminal domain-like"/>
    <property type="match status" value="1"/>
</dbReference>
<dbReference type="Gene3D" id="3.30.390.10">
    <property type="entry name" value="Enolase-like, N-terminal domain"/>
    <property type="match status" value="1"/>
</dbReference>
<dbReference type="PANTHER" id="PTHR13794:SF58">
    <property type="entry name" value="MITOCHONDRIAL ENOLASE SUPERFAMILY MEMBER 1"/>
    <property type="match status" value="1"/>
</dbReference>
<dbReference type="InterPro" id="IPR029017">
    <property type="entry name" value="Enolase-like_N"/>
</dbReference>
<evidence type="ECO:0000256" key="2">
    <source>
        <dbReference type="ARBA" id="ARBA00022723"/>
    </source>
</evidence>
<dbReference type="InterPro" id="IPR013341">
    <property type="entry name" value="Mandelate_racemase_N_dom"/>
</dbReference>
<accession>A0ABN2HD56</accession>
<evidence type="ECO:0000256" key="1">
    <source>
        <dbReference type="ARBA" id="ARBA00001946"/>
    </source>
</evidence>
<protein>
    <submittedName>
        <fullName evidence="5">Mandelate racemase/muconate lactonizing enzyme family protein</fullName>
    </submittedName>
</protein>
<dbReference type="Gene3D" id="3.20.20.120">
    <property type="entry name" value="Enolase-like C-terminal domain"/>
    <property type="match status" value="1"/>
</dbReference>
<keyword evidence="2" id="KW-0479">Metal-binding</keyword>
<evidence type="ECO:0000256" key="3">
    <source>
        <dbReference type="ARBA" id="ARBA00022842"/>
    </source>
</evidence>
<dbReference type="CDD" id="cd03316">
    <property type="entry name" value="MR_like"/>
    <property type="match status" value="1"/>
</dbReference>
<sequence length="385" mass="42531">MKITGVTPFLLRGDEKYGTEGAEATDQGDHLLLVRVDTDEGISGWSDVETLGPVAVRVLSGRGMGALGFRTIAEELVGKDPLRPDLVWDELYVATAYYGRRGVAMHCMSAVDNCLWSIRAQAEGVDLAAALGGRRRDRLPAYASTLFRPHPERNAEAVRRYVELGFRAVKFGWGGFGMDPGLDRENLAAIRDALPAGHQLMVDPGWYVDDGGRPRTRTADQIRTMLSILSDFQPYWVEDFVHPEDFGQYRSFKAEFPGLRFAAGEQQATIWDFRRLLTESDIDVLQPDLSRCGGLTVALALRAETDREIVTHSWLTDLLHAYSLHFLATLPSVTWVEFNVAQSELSRGACSSRLALEPDGTVAVPTGIGLGVEVDEDFVRSKLNS</sequence>
<dbReference type="SUPFAM" id="SSF54826">
    <property type="entry name" value="Enolase N-terminal domain-like"/>
    <property type="match status" value="1"/>
</dbReference>
<keyword evidence="3" id="KW-0460">Magnesium</keyword>
<dbReference type="EMBL" id="BAAANY010000014">
    <property type="protein sequence ID" value="GAA1685982.1"/>
    <property type="molecule type" value="Genomic_DNA"/>
</dbReference>
<evidence type="ECO:0000313" key="6">
    <source>
        <dbReference type="Proteomes" id="UP001500618"/>
    </source>
</evidence>
<feature type="domain" description="Mandelate racemase/muconate lactonizing enzyme C-terminal" evidence="4">
    <location>
        <begin position="151"/>
        <end position="259"/>
    </location>
</feature>
<dbReference type="Pfam" id="PF02746">
    <property type="entry name" value="MR_MLE_N"/>
    <property type="match status" value="1"/>
</dbReference>
<dbReference type="Pfam" id="PF13378">
    <property type="entry name" value="MR_MLE_C"/>
    <property type="match status" value="1"/>
</dbReference>
<dbReference type="InterPro" id="IPR046945">
    <property type="entry name" value="RHMD-like"/>
</dbReference>
<dbReference type="InterPro" id="IPR029065">
    <property type="entry name" value="Enolase_C-like"/>
</dbReference>
<evidence type="ECO:0000313" key="5">
    <source>
        <dbReference type="EMBL" id="GAA1685982.1"/>
    </source>
</evidence>
<dbReference type="Proteomes" id="UP001500618">
    <property type="component" value="Unassembled WGS sequence"/>
</dbReference>
<gene>
    <name evidence="5" type="ORF">GCM10009765_39080</name>
</gene>
<reference evidence="5 6" key="1">
    <citation type="journal article" date="2019" name="Int. J. Syst. Evol. Microbiol.">
        <title>The Global Catalogue of Microorganisms (GCM) 10K type strain sequencing project: providing services to taxonomists for standard genome sequencing and annotation.</title>
        <authorList>
            <consortium name="The Broad Institute Genomics Platform"/>
            <consortium name="The Broad Institute Genome Sequencing Center for Infectious Disease"/>
            <person name="Wu L."/>
            <person name="Ma J."/>
        </authorList>
    </citation>
    <scope>NUCLEOTIDE SEQUENCE [LARGE SCALE GENOMIC DNA]</scope>
    <source>
        <strain evidence="5 6">JCM 14718</strain>
    </source>
</reference>
<comment type="cofactor">
    <cofactor evidence="1">
        <name>Mg(2+)</name>
        <dbReference type="ChEBI" id="CHEBI:18420"/>
    </cofactor>
</comment>
<keyword evidence="6" id="KW-1185">Reference proteome</keyword>
<dbReference type="InterPro" id="IPR036849">
    <property type="entry name" value="Enolase-like_C_sf"/>
</dbReference>
<proteinExistence type="predicted"/>
<dbReference type="PANTHER" id="PTHR13794">
    <property type="entry name" value="ENOLASE SUPERFAMILY, MANDELATE RACEMASE"/>
    <property type="match status" value="1"/>
</dbReference>
<dbReference type="InterPro" id="IPR013342">
    <property type="entry name" value="Mandelate_racemase_C"/>
</dbReference>
<dbReference type="SFLD" id="SFLDG00179">
    <property type="entry name" value="mandelate_racemase"/>
    <property type="match status" value="1"/>
</dbReference>
<evidence type="ECO:0000259" key="4">
    <source>
        <dbReference type="SMART" id="SM00922"/>
    </source>
</evidence>
<dbReference type="SMART" id="SM00922">
    <property type="entry name" value="MR_MLE"/>
    <property type="match status" value="1"/>
</dbReference>
<name>A0ABN2HD56_9ACTN</name>